<evidence type="ECO:0000259" key="4">
    <source>
        <dbReference type="Pfam" id="PF01555"/>
    </source>
</evidence>
<dbReference type="GO" id="GO:0008168">
    <property type="term" value="F:methyltransferase activity"/>
    <property type="evidence" value="ECO:0007669"/>
    <property type="project" value="UniProtKB-KW"/>
</dbReference>
<accession>A0ABW7CF38</accession>
<gene>
    <name evidence="5" type="ORF">AB3U87_00415</name>
</gene>
<feature type="domain" description="DNA methylase N-4/N-6" evidence="4">
    <location>
        <begin position="81"/>
        <end position="121"/>
    </location>
</feature>
<reference evidence="5 6" key="1">
    <citation type="submission" date="2024-07" db="EMBL/GenBank/DDBJ databases">
        <title>Novel bacterial strain Erwinia sp. OPT-41 promoting growth of various crops.</title>
        <authorList>
            <person name="Egorshina A."/>
            <person name="Lukyantsev M.A."/>
            <person name="Golubev S.N."/>
            <person name="Muratova A.Y."/>
            <person name="Bulygina E.A."/>
        </authorList>
    </citation>
    <scope>NUCLEOTIDE SEQUENCE [LARGE SCALE GENOMIC DNA]</scope>
    <source>
        <strain evidence="5 6">OPT-41</strain>
    </source>
</reference>
<dbReference type="InterPro" id="IPR029063">
    <property type="entry name" value="SAM-dependent_MTases_sf"/>
</dbReference>
<keyword evidence="2 5" id="KW-0489">Methyltransferase</keyword>
<dbReference type="InterPro" id="IPR002052">
    <property type="entry name" value="DNA_methylase_N6_adenine_CS"/>
</dbReference>
<organism evidence="5 6">
    <name type="scientific">Erwinia plantamica</name>
    <dbReference type="NCBI Taxonomy" id="3237104"/>
    <lineage>
        <taxon>Bacteria</taxon>
        <taxon>Pseudomonadati</taxon>
        <taxon>Pseudomonadota</taxon>
        <taxon>Gammaproteobacteria</taxon>
        <taxon>Enterobacterales</taxon>
        <taxon>Erwiniaceae</taxon>
        <taxon>Erwinia</taxon>
    </lineage>
</organism>
<dbReference type="Pfam" id="PF01555">
    <property type="entry name" value="N6_N4_Mtase"/>
    <property type="match status" value="1"/>
</dbReference>
<dbReference type="InterPro" id="IPR002941">
    <property type="entry name" value="DNA_methylase_N4/N6"/>
</dbReference>
<comment type="caution">
    <text evidence="5">The sequence shown here is derived from an EMBL/GenBank/DDBJ whole genome shotgun (WGS) entry which is preliminary data.</text>
</comment>
<proteinExistence type="inferred from homology"/>
<evidence type="ECO:0000256" key="2">
    <source>
        <dbReference type="ARBA" id="ARBA00022603"/>
    </source>
</evidence>
<dbReference type="GO" id="GO:0032259">
    <property type="term" value="P:methylation"/>
    <property type="evidence" value="ECO:0007669"/>
    <property type="project" value="UniProtKB-KW"/>
</dbReference>
<evidence type="ECO:0000256" key="1">
    <source>
        <dbReference type="ARBA" id="ARBA00006594"/>
    </source>
</evidence>
<evidence type="ECO:0000313" key="6">
    <source>
        <dbReference type="Proteomes" id="UP001605250"/>
    </source>
</evidence>
<name>A0ABW7CF38_9GAMM</name>
<protein>
    <submittedName>
        <fullName evidence="5">DNA methyltransferase</fullName>
    </submittedName>
</protein>
<comment type="similarity">
    <text evidence="1">Belongs to the N(4)/N(6)-methyltransferase family.</text>
</comment>
<keyword evidence="3" id="KW-0808">Transferase</keyword>
<evidence type="ECO:0000256" key="3">
    <source>
        <dbReference type="ARBA" id="ARBA00022679"/>
    </source>
</evidence>
<sequence>MASGKAGKAEKYGCPYSEKGLRLLGGNRKPQGLTCFIRQNSQAVLTAISGSVATSSGWLTNVQLINADSQQFIKNLPDNPVDLIITDPPYYRLKAYDWESESEYLAWLDEFLNEFWRVLRPAVTQPRAIRAAAALVC</sequence>
<dbReference type="SUPFAM" id="SSF53335">
    <property type="entry name" value="S-adenosyl-L-methionine-dependent methyltransferases"/>
    <property type="match status" value="1"/>
</dbReference>
<dbReference type="CDD" id="cd02440">
    <property type="entry name" value="AdoMet_MTases"/>
    <property type="match status" value="1"/>
</dbReference>
<dbReference type="EMBL" id="JBGCUC010000001">
    <property type="protein sequence ID" value="MFG6074825.1"/>
    <property type="molecule type" value="Genomic_DNA"/>
</dbReference>
<dbReference type="Gene3D" id="3.40.50.150">
    <property type="entry name" value="Vaccinia Virus protein VP39"/>
    <property type="match status" value="1"/>
</dbReference>
<dbReference type="RefSeq" id="WP_394148060.1">
    <property type="nucleotide sequence ID" value="NZ_JBGCUC010000001.1"/>
</dbReference>
<dbReference type="Proteomes" id="UP001605250">
    <property type="component" value="Unassembled WGS sequence"/>
</dbReference>
<dbReference type="PROSITE" id="PS00092">
    <property type="entry name" value="N6_MTASE"/>
    <property type="match status" value="1"/>
</dbReference>
<keyword evidence="6" id="KW-1185">Reference proteome</keyword>
<evidence type="ECO:0000313" key="5">
    <source>
        <dbReference type="EMBL" id="MFG6074825.1"/>
    </source>
</evidence>